<protein>
    <submittedName>
        <fullName evidence="1">Haloacid dehalogenase</fullName>
    </submittedName>
</protein>
<dbReference type="Gene3D" id="1.10.150.240">
    <property type="entry name" value="Putative phosphatase, domain 2"/>
    <property type="match status" value="1"/>
</dbReference>
<dbReference type="SFLD" id="SFLDG01129">
    <property type="entry name" value="C1.5:_HAD__Beta-PGM__Phosphata"/>
    <property type="match status" value="1"/>
</dbReference>
<proteinExistence type="predicted"/>
<keyword evidence="2" id="KW-1185">Reference proteome</keyword>
<dbReference type="InterPro" id="IPR023214">
    <property type="entry name" value="HAD_sf"/>
</dbReference>
<accession>A0A6I1GP26</accession>
<reference evidence="1 2" key="1">
    <citation type="submission" date="2019-09" db="EMBL/GenBank/DDBJ databases">
        <title>Characterization of the phylogenetic diversity of two novel species belonging to the genus Bifidobacterium: Bifidobacterium cebidarum sp. nov. and Bifidobacterium leontopitheci sp. nov.</title>
        <authorList>
            <person name="Lugli G.A."/>
            <person name="Duranti S."/>
            <person name="Milani C."/>
            <person name="Turroni F."/>
            <person name="Ventura M."/>
        </authorList>
    </citation>
    <scope>NUCLEOTIDE SEQUENCE [LARGE SCALE GENOMIC DNA]</scope>
    <source>
        <strain evidence="1 2">LMG 31471</strain>
    </source>
</reference>
<dbReference type="Proteomes" id="UP000441772">
    <property type="component" value="Unassembled WGS sequence"/>
</dbReference>
<dbReference type="Gene3D" id="3.40.50.1000">
    <property type="entry name" value="HAD superfamily/HAD-like"/>
    <property type="match status" value="1"/>
</dbReference>
<sequence>MSDMLLKAVFWDMDGTLIDSEPYWHAGEMEIARAHGGYWDSELAWQGSGTPVPAVAQRMVEHGCQLSVEEIGKGMIDYVSRAEAAHMPWIDGVTDVLKSLVAAGIPSVLVTTSPRHLAQGLVDQAPAGAFVGFVCGDDDVEKKPSPEPYLAAGRVLGIAPEDMRYCVALEDSMSGLRSAAASGATTIAQTGYIRTDTSAGPQFASIDSYAGVTAATLDGYVRQRVGE</sequence>
<dbReference type="SUPFAM" id="SSF56784">
    <property type="entry name" value="HAD-like"/>
    <property type="match status" value="1"/>
</dbReference>
<dbReference type="EMBL" id="WBVT01000030">
    <property type="protein sequence ID" value="KAB7789818.1"/>
    <property type="molecule type" value="Genomic_DNA"/>
</dbReference>
<dbReference type="PANTHER" id="PTHR18901">
    <property type="entry name" value="2-DEOXYGLUCOSE-6-PHOSPHATE PHOSPHATASE 2"/>
    <property type="match status" value="1"/>
</dbReference>
<dbReference type="Pfam" id="PF00702">
    <property type="entry name" value="Hydrolase"/>
    <property type="match status" value="1"/>
</dbReference>
<name>A0A6I1GP26_9BIFI</name>
<dbReference type="InterPro" id="IPR036412">
    <property type="entry name" value="HAD-like_sf"/>
</dbReference>
<dbReference type="PANTHER" id="PTHR18901:SF38">
    <property type="entry name" value="PSEUDOURIDINE-5'-PHOSPHATASE"/>
    <property type="match status" value="1"/>
</dbReference>
<dbReference type="InterPro" id="IPR023198">
    <property type="entry name" value="PGP-like_dom2"/>
</dbReference>
<dbReference type="CDD" id="cd07505">
    <property type="entry name" value="HAD_BPGM-like"/>
    <property type="match status" value="1"/>
</dbReference>
<evidence type="ECO:0000313" key="2">
    <source>
        <dbReference type="Proteomes" id="UP000441772"/>
    </source>
</evidence>
<evidence type="ECO:0000313" key="1">
    <source>
        <dbReference type="EMBL" id="KAB7789818.1"/>
    </source>
</evidence>
<dbReference type="SFLD" id="SFLDS00003">
    <property type="entry name" value="Haloacid_Dehalogenase"/>
    <property type="match status" value="1"/>
</dbReference>
<gene>
    <name evidence="1" type="ORF">F7D09_1661</name>
</gene>
<organism evidence="1 2">
    <name type="scientific">Bifidobacterium leontopitheci</name>
    <dbReference type="NCBI Taxonomy" id="2650774"/>
    <lineage>
        <taxon>Bacteria</taxon>
        <taxon>Bacillati</taxon>
        <taxon>Actinomycetota</taxon>
        <taxon>Actinomycetes</taxon>
        <taxon>Bifidobacteriales</taxon>
        <taxon>Bifidobacteriaceae</taxon>
        <taxon>Bifidobacterium</taxon>
    </lineage>
</organism>
<dbReference type="AlphaFoldDB" id="A0A6I1GP26"/>
<comment type="caution">
    <text evidence="1">The sequence shown here is derived from an EMBL/GenBank/DDBJ whole genome shotgun (WGS) entry which is preliminary data.</text>
</comment>